<evidence type="ECO:0000313" key="3">
    <source>
        <dbReference type="Proteomes" id="UP001187531"/>
    </source>
</evidence>
<organism evidence="2 3">
    <name type="scientific">Artemia franciscana</name>
    <name type="common">Brine shrimp</name>
    <name type="synonym">Artemia sanfranciscana</name>
    <dbReference type="NCBI Taxonomy" id="6661"/>
    <lineage>
        <taxon>Eukaryota</taxon>
        <taxon>Metazoa</taxon>
        <taxon>Ecdysozoa</taxon>
        <taxon>Arthropoda</taxon>
        <taxon>Crustacea</taxon>
        <taxon>Branchiopoda</taxon>
        <taxon>Anostraca</taxon>
        <taxon>Artemiidae</taxon>
        <taxon>Artemia</taxon>
    </lineage>
</organism>
<keyword evidence="1" id="KW-1133">Transmembrane helix</keyword>
<sequence length="115" mass="12977">MNDVKELKERYSTIYPGFGSYTECMSRSLFSGLAAGAIVFSGTWIFQHLFRHRLPYDPKFHALVSAAIGVVSGYKVTALRSQSCQAAWMATENKHTYLNPLQKEEKQISLEKPSL</sequence>
<keyword evidence="3" id="KW-1185">Reference proteome</keyword>
<dbReference type="PANTHER" id="PTHR47229:SF1">
    <property type="entry name" value="TRANSMEMBRANE PROTEIN 141"/>
    <property type="match status" value="1"/>
</dbReference>
<evidence type="ECO:0000313" key="2">
    <source>
        <dbReference type="EMBL" id="KAK2704542.1"/>
    </source>
</evidence>
<protein>
    <recommendedName>
        <fullName evidence="4">Transmembrane protein 141</fullName>
    </recommendedName>
</protein>
<dbReference type="InterPro" id="IPR038259">
    <property type="entry name" value="Tmem141_sf"/>
</dbReference>
<evidence type="ECO:0008006" key="4">
    <source>
        <dbReference type="Google" id="ProtNLM"/>
    </source>
</evidence>
<keyword evidence="1" id="KW-0812">Transmembrane</keyword>
<keyword evidence="1" id="KW-0472">Membrane</keyword>
<dbReference type="InterPro" id="IPR026788">
    <property type="entry name" value="Tmem141"/>
</dbReference>
<reference evidence="2" key="1">
    <citation type="submission" date="2023-07" db="EMBL/GenBank/DDBJ databases">
        <title>Chromosome-level genome assembly of Artemia franciscana.</title>
        <authorList>
            <person name="Jo E."/>
        </authorList>
    </citation>
    <scope>NUCLEOTIDE SEQUENCE</scope>
    <source>
        <tissue evidence="2">Whole body</tissue>
    </source>
</reference>
<comment type="caution">
    <text evidence="2">The sequence shown here is derived from an EMBL/GenBank/DDBJ whole genome shotgun (WGS) entry which is preliminary data.</text>
</comment>
<dbReference type="Gene3D" id="1.10.3350.20">
    <property type="entry name" value="Tmem141 protein family"/>
    <property type="match status" value="1"/>
</dbReference>
<dbReference type="EMBL" id="JAVRJZ010000021">
    <property type="protein sequence ID" value="KAK2704542.1"/>
    <property type="molecule type" value="Genomic_DNA"/>
</dbReference>
<name>A0AA88HG03_ARTSF</name>
<dbReference type="AlphaFoldDB" id="A0AA88HG03"/>
<dbReference type="PANTHER" id="PTHR47229">
    <property type="entry name" value="TRANSMEMBRANE PROTEIN 141"/>
    <property type="match status" value="1"/>
</dbReference>
<gene>
    <name evidence="2" type="ORF">QYM36_016818</name>
</gene>
<proteinExistence type="predicted"/>
<accession>A0AA88HG03</accession>
<dbReference type="Pfam" id="PF15110">
    <property type="entry name" value="TMEM141"/>
    <property type="match status" value="1"/>
</dbReference>
<dbReference type="Proteomes" id="UP001187531">
    <property type="component" value="Unassembled WGS sequence"/>
</dbReference>
<evidence type="ECO:0000256" key="1">
    <source>
        <dbReference type="SAM" id="Phobius"/>
    </source>
</evidence>
<feature type="transmembrane region" description="Helical" evidence="1">
    <location>
        <begin position="29"/>
        <end position="50"/>
    </location>
</feature>